<dbReference type="PANTHER" id="PTHR30237:SF2">
    <property type="entry name" value="MUREIN TETRAPEPTIDE CARBOXYPEPTIDASE"/>
    <property type="match status" value="1"/>
</dbReference>
<comment type="caution">
    <text evidence="8">The sequence shown here is derived from an EMBL/GenBank/DDBJ whole genome shotgun (WGS) entry which is preliminary data.</text>
</comment>
<evidence type="ECO:0000256" key="3">
    <source>
        <dbReference type="ARBA" id="ARBA00022670"/>
    </source>
</evidence>
<evidence type="ECO:0000259" key="6">
    <source>
        <dbReference type="Pfam" id="PF02016"/>
    </source>
</evidence>
<name>A0A096AI89_9FIRM</name>
<reference evidence="8 9" key="1">
    <citation type="submission" date="2014-07" db="EMBL/GenBank/DDBJ databases">
        <authorList>
            <person name="McCorrison J."/>
            <person name="Sanka R."/>
            <person name="Torralba M."/>
            <person name="Gillis M."/>
            <person name="Haft D.H."/>
            <person name="Methe B."/>
            <person name="Sutton G."/>
            <person name="Nelson K.E."/>
        </authorList>
    </citation>
    <scope>NUCLEOTIDE SEQUENCE [LARGE SCALE GENOMIC DNA]</scope>
    <source>
        <strain evidence="8 9">DNF00314</strain>
    </source>
</reference>
<keyword evidence="5" id="KW-0720">Serine protease</keyword>
<dbReference type="GO" id="GO:0004180">
    <property type="term" value="F:carboxypeptidase activity"/>
    <property type="evidence" value="ECO:0007669"/>
    <property type="project" value="UniProtKB-KW"/>
</dbReference>
<keyword evidence="3" id="KW-0645">Protease</keyword>
<feature type="domain" description="LD-carboxypeptidase N-terminal" evidence="6">
    <location>
        <begin position="37"/>
        <end position="134"/>
    </location>
</feature>
<keyword evidence="9" id="KW-1185">Reference proteome</keyword>
<evidence type="ECO:0000256" key="5">
    <source>
        <dbReference type="ARBA" id="ARBA00022825"/>
    </source>
</evidence>
<evidence type="ECO:0000313" key="8">
    <source>
        <dbReference type="EMBL" id="KGF46788.1"/>
    </source>
</evidence>
<proteinExistence type="inferred from homology"/>
<evidence type="ECO:0000256" key="4">
    <source>
        <dbReference type="ARBA" id="ARBA00022801"/>
    </source>
</evidence>
<dbReference type="PANTHER" id="PTHR30237">
    <property type="entry name" value="MURAMOYLTETRAPEPTIDE CARBOXYPEPTIDASE"/>
    <property type="match status" value="1"/>
</dbReference>
<feature type="domain" description="LD-carboxypeptidase C-terminal" evidence="7">
    <location>
        <begin position="204"/>
        <end position="317"/>
    </location>
</feature>
<dbReference type="eggNOG" id="COG1619">
    <property type="taxonomic scope" value="Bacteria"/>
</dbReference>
<evidence type="ECO:0000313" key="9">
    <source>
        <dbReference type="Proteomes" id="UP000029628"/>
    </source>
</evidence>
<dbReference type="GO" id="GO:0008236">
    <property type="term" value="F:serine-type peptidase activity"/>
    <property type="evidence" value="ECO:0007669"/>
    <property type="project" value="UniProtKB-KW"/>
</dbReference>
<comment type="similarity">
    <text evidence="1">Belongs to the peptidase S66 family.</text>
</comment>
<dbReference type="InterPro" id="IPR027461">
    <property type="entry name" value="Carboxypeptidase_A_C_sf"/>
</dbReference>
<dbReference type="Gene3D" id="3.50.30.60">
    <property type="entry name" value="LD-carboxypeptidase A C-terminal domain-like"/>
    <property type="match status" value="1"/>
</dbReference>
<keyword evidence="4" id="KW-0378">Hydrolase</keyword>
<dbReference type="EMBL" id="JRNT01000027">
    <property type="protein sequence ID" value="KGF46788.1"/>
    <property type="molecule type" value="Genomic_DNA"/>
</dbReference>
<protein>
    <recommendedName>
        <fullName evidence="10">LD-carboxypeptidase</fullName>
    </recommendedName>
</protein>
<evidence type="ECO:0000256" key="2">
    <source>
        <dbReference type="ARBA" id="ARBA00022645"/>
    </source>
</evidence>
<dbReference type="Pfam" id="PF17676">
    <property type="entry name" value="Peptidase_S66C"/>
    <property type="match status" value="1"/>
</dbReference>
<dbReference type="InterPro" id="IPR040921">
    <property type="entry name" value="Peptidase_S66C"/>
</dbReference>
<evidence type="ECO:0008006" key="10">
    <source>
        <dbReference type="Google" id="ProtNLM"/>
    </source>
</evidence>
<dbReference type="SUPFAM" id="SSF52317">
    <property type="entry name" value="Class I glutamine amidotransferase-like"/>
    <property type="match status" value="1"/>
</dbReference>
<organism evidence="8 9">
    <name type="scientific">Veillonella montpellierensis DNF00314</name>
    <dbReference type="NCBI Taxonomy" id="1401067"/>
    <lineage>
        <taxon>Bacteria</taxon>
        <taxon>Bacillati</taxon>
        <taxon>Bacillota</taxon>
        <taxon>Negativicutes</taxon>
        <taxon>Veillonellales</taxon>
        <taxon>Veillonellaceae</taxon>
        <taxon>Veillonella</taxon>
    </lineage>
</organism>
<evidence type="ECO:0000259" key="7">
    <source>
        <dbReference type="Pfam" id="PF17676"/>
    </source>
</evidence>
<sequence length="335" mass="37842">MKSRYTKSWRLPTQLHKGMTIAVVSAHTMSSAERLHITLLWQALGYQLIWASSSVQTSTRVSQEVVMDELNHYMTSADCDAVMVSQDDTIGIKALARLDYERIRYHHKPCIGANLCTMFHRALHQESRLITYHGLSLAEQGRCTVEEAHMIRERLDQPHVEQVYVSDAATSMWQLVALVEGKSKVIEPLPEPPRGMIGTELGMGRLLGGSLSSLCALQDTPYRLRDDEATETILWVHTEKSEVKLLSQRIKELQKTDVLGWVQGIAVSGSIGCDDIGFDLLRCMEESRRSSKGDPFVCYLPTNREGRCIPLPLGATVNFRYISNTLLYEPYCKRQ</sequence>
<dbReference type="InterPro" id="IPR027478">
    <property type="entry name" value="LdcA_N"/>
</dbReference>
<keyword evidence="2" id="KW-0121">Carboxypeptidase</keyword>
<dbReference type="InterPro" id="IPR029062">
    <property type="entry name" value="Class_I_gatase-like"/>
</dbReference>
<dbReference type="AlphaFoldDB" id="A0A096AI89"/>
<accession>A0A096AI89</accession>
<dbReference type="Gene3D" id="3.40.50.10740">
    <property type="entry name" value="Class I glutamine amidotransferase-like"/>
    <property type="match status" value="1"/>
</dbReference>
<dbReference type="SUPFAM" id="SSF141986">
    <property type="entry name" value="LD-carboxypeptidase A C-terminal domain-like"/>
    <property type="match status" value="1"/>
</dbReference>
<gene>
    <name evidence="8" type="ORF">HMPREF0872_07040</name>
</gene>
<evidence type="ECO:0000256" key="1">
    <source>
        <dbReference type="ARBA" id="ARBA00010233"/>
    </source>
</evidence>
<dbReference type="Pfam" id="PF02016">
    <property type="entry name" value="Peptidase_S66"/>
    <property type="match status" value="1"/>
</dbReference>
<dbReference type="GO" id="GO:0006508">
    <property type="term" value="P:proteolysis"/>
    <property type="evidence" value="ECO:0007669"/>
    <property type="project" value="UniProtKB-KW"/>
</dbReference>
<dbReference type="Proteomes" id="UP000029628">
    <property type="component" value="Unassembled WGS sequence"/>
</dbReference>
<dbReference type="InterPro" id="IPR040449">
    <property type="entry name" value="Peptidase_S66_N"/>
</dbReference>
<dbReference type="InterPro" id="IPR003507">
    <property type="entry name" value="S66_fam"/>
</dbReference>